<evidence type="ECO:0000259" key="6">
    <source>
        <dbReference type="Pfam" id="PF16529"/>
    </source>
</evidence>
<comment type="similarity">
    <text evidence="2">Belongs to the WD repeat EDC4 family.</text>
</comment>
<evidence type="ECO:0000256" key="2">
    <source>
        <dbReference type="ARBA" id="ARBA00009639"/>
    </source>
</evidence>
<proteinExistence type="inferred from homology"/>
<evidence type="ECO:0000313" key="8">
    <source>
        <dbReference type="Proteomes" id="UP001152888"/>
    </source>
</evidence>
<dbReference type="EMBL" id="CAKOFQ010007240">
    <property type="protein sequence ID" value="CAH1995791.1"/>
    <property type="molecule type" value="Genomic_DNA"/>
</dbReference>
<gene>
    <name evidence="7" type="ORF">ACAOBT_LOCUS22847</name>
</gene>
<evidence type="ECO:0000256" key="1">
    <source>
        <dbReference type="ARBA" id="ARBA00004201"/>
    </source>
</evidence>
<reference evidence="7" key="1">
    <citation type="submission" date="2022-03" db="EMBL/GenBank/DDBJ databases">
        <authorList>
            <person name="Sayadi A."/>
        </authorList>
    </citation>
    <scope>NUCLEOTIDE SEQUENCE</scope>
</reference>
<evidence type="ECO:0000256" key="4">
    <source>
        <dbReference type="ARBA" id="ARBA00022574"/>
    </source>
</evidence>
<dbReference type="InterPro" id="IPR032401">
    <property type="entry name" value="EDC4_WD40"/>
</dbReference>
<evidence type="ECO:0000256" key="3">
    <source>
        <dbReference type="ARBA" id="ARBA00022490"/>
    </source>
</evidence>
<accession>A0A9P0LJD5</accession>
<dbReference type="SUPFAM" id="SSF50978">
    <property type="entry name" value="WD40 repeat-like"/>
    <property type="match status" value="1"/>
</dbReference>
<sequence>MVRITNQETGVRTLIKNLKEDIKDLAFAFSREEIILGCVDSEGNILVYQIEDGPHSITFSLLLHVFHQSPNRGKANFRLIWCPFLPSYEEDADSSDDPEKMFVVLNGNTAEVFNVTMLNAKYGKGNTLDPNDTYEGYIRIPHTAEVIDASFSSDGTALAIASTDGYVKFFQLYMLDDEKQKCLHEWRPHGGEALSSIIFIDNVLEYSSE</sequence>
<comment type="subcellular location">
    <subcellularLocation>
        <location evidence="1">Cytoplasm</location>
        <location evidence="1">P-body</location>
    </subcellularLocation>
</comment>
<keyword evidence="5" id="KW-0677">Repeat</keyword>
<keyword evidence="3" id="KW-0963">Cytoplasm</keyword>
<dbReference type="PANTHER" id="PTHR15598">
    <property type="entry name" value="ENHANCER OF MRNA-DECAPPING PROTEIN 4"/>
    <property type="match status" value="1"/>
</dbReference>
<keyword evidence="4" id="KW-0853">WD repeat</keyword>
<evidence type="ECO:0000256" key="5">
    <source>
        <dbReference type="ARBA" id="ARBA00022737"/>
    </source>
</evidence>
<dbReference type="Gene3D" id="2.130.10.10">
    <property type="entry name" value="YVTN repeat-like/Quinoprotein amine dehydrogenase"/>
    <property type="match status" value="1"/>
</dbReference>
<dbReference type="InterPro" id="IPR015943">
    <property type="entry name" value="WD40/YVTN_repeat-like_dom_sf"/>
</dbReference>
<dbReference type="GO" id="GO:0000932">
    <property type="term" value="C:P-body"/>
    <property type="evidence" value="ECO:0007669"/>
    <property type="project" value="UniProtKB-SubCell"/>
</dbReference>
<protein>
    <recommendedName>
        <fullName evidence="6">Enhancer of mRNA-decapping protein 4 WD40 repeat region domain-containing protein</fullName>
    </recommendedName>
</protein>
<evidence type="ECO:0000313" key="7">
    <source>
        <dbReference type="EMBL" id="CAH1995791.1"/>
    </source>
</evidence>
<dbReference type="AlphaFoldDB" id="A0A9P0LJD5"/>
<dbReference type="OrthoDB" id="21128at2759"/>
<organism evidence="7 8">
    <name type="scientific">Acanthoscelides obtectus</name>
    <name type="common">Bean weevil</name>
    <name type="synonym">Bruchus obtectus</name>
    <dbReference type="NCBI Taxonomy" id="200917"/>
    <lineage>
        <taxon>Eukaryota</taxon>
        <taxon>Metazoa</taxon>
        <taxon>Ecdysozoa</taxon>
        <taxon>Arthropoda</taxon>
        <taxon>Hexapoda</taxon>
        <taxon>Insecta</taxon>
        <taxon>Pterygota</taxon>
        <taxon>Neoptera</taxon>
        <taxon>Endopterygota</taxon>
        <taxon>Coleoptera</taxon>
        <taxon>Polyphaga</taxon>
        <taxon>Cucujiformia</taxon>
        <taxon>Chrysomeloidea</taxon>
        <taxon>Chrysomelidae</taxon>
        <taxon>Bruchinae</taxon>
        <taxon>Bruchini</taxon>
        <taxon>Acanthoscelides</taxon>
    </lineage>
</organism>
<dbReference type="Pfam" id="PF16529">
    <property type="entry name" value="Ge1_WD40"/>
    <property type="match status" value="1"/>
</dbReference>
<dbReference type="GO" id="GO:0031087">
    <property type="term" value="P:deadenylation-independent decapping of nuclear-transcribed mRNA"/>
    <property type="evidence" value="ECO:0007669"/>
    <property type="project" value="InterPro"/>
</dbReference>
<dbReference type="PANTHER" id="PTHR15598:SF5">
    <property type="entry name" value="ENHANCER OF MRNA-DECAPPING PROTEIN 4"/>
    <property type="match status" value="1"/>
</dbReference>
<comment type="caution">
    <text evidence="7">The sequence shown here is derived from an EMBL/GenBank/DDBJ whole genome shotgun (WGS) entry which is preliminary data.</text>
</comment>
<feature type="domain" description="Enhancer of mRNA-decapping protein 4 WD40 repeat region" evidence="6">
    <location>
        <begin position="1"/>
        <end position="207"/>
    </location>
</feature>
<keyword evidence="8" id="KW-1185">Reference proteome</keyword>
<dbReference type="InterPro" id="IPR036322">
    <property type="entry name" value="WD40_repeat_dom_sf"/>
</dbReference>
<dbReference type="InterPro" id="IPR045152">
    <property type="entry name" value="EDC4-like"/>
</dbReference>
<name>A0A9P0LJD5_ACAOB</name>
<dbReference type="Proteomes" id="UP001152888">
    <property type="component" value="Unassembled WGS sequence"/>
</dbReference>